<dbReference type="EC" id="2.1.2.10" evidence="2"/>
<evidence type="ECO:0000313" key="10">
    <source>
        <dbReference type="EMBL" id="OQK16889.1"/>
    </source>
</evidence>
<evidence type="ECO:0000259" key="8">
    <source>
        <dbReference type="Pfam" id="PF01571"/>
    </source>
</evidence>
<comment type="catalytic activity">
    <reaction evidence="6">
        <text>N(6)-[(R)-S(8)-aminomethyldihydrolipoyl]-L-lysyl-[protein] + (6S)-5,6,7,8-tetrahydrofolate = N(6)-[(R)-dihydrolipoyl]-L-lysyl-[protein] + (6R)-5,10-methylene-5,6,7,8-tetrahydrofolate + NH4(+)</text>
        <dbReference type="Rhea" id="RHEA:16945"/>
        <dbReference type="Rhea" id="RHEA-COMP:10475"/>
        <dbReference type="Rhea" id="RHEA-COMP:10492"/>
        <dbReference type="ChEBI" id="CHEBI:15636"/>
        <dbReference type="ChEBI" id="CHEBI:28938"/>
        <dbReference type="ChEBI" id="CHEBI:57453"/>
        <dbReference type="ChEBI" id="CHEBI:83100"/>
        <dbReference type="ChEBI" id="CHEBI:83143"/>
        <dbReference type="EC" id="2.1.2.10"/>
    </reaction>
</comment>
<evidence type="ECO:0000256" key="5">
    <source>
        <dbReference type="ARBA" id="ARBA00031395"/>
    </source>
</evidence>
<dbReference type="GO" id="GO:0008483">
    <property type="term" value="F:transaminase activity"/>
    <property type="evidence" value="ECO:0007669"/>
    <property type="project" value="UniProtKB-KW"/>
</dbReference>
<dbReference type="InterPro" id="IPR029043">
    <property type="entry name" value="GcvT/YgfZ_C"/>
</dbReference>
<keyword evidence="4" id="KW-0808">Transferase</keyword>
<comment type="similarity">
    <text evidence="1">Belongs to the GcvT family.</text>
</comment>
<evidence type="ECO:0000259" key="9">
    <source>
        <dbReference type="Pfam" id="PF08669"/>
    </source>
</evidence>
<feature type="binding site" evidence="7">
    <location>
        <position position="195"/>
    </location>
    <ligand>
        <name>substrate</name>
    </ligand>
</feature>
<dbReference type="AlphaFoldDB" id="A0A1V8M5Q9"/>
<dbReference type="InterPro" id="IPR028896">
    <property type="entry name" value="GcvT/YgfZ/DmdA"/>
</dbReference>
<evidence type="ECO:0000256" key="7">
    <source>
        <dbReference type="PIRSR" id="PIRSR006487-1"/>
    </source>
</evidence>
<dbReference type="RefSeq" id="WP_080521505.1">
    <property type="nucleotide sequence ID" value="NZ_LPUF01000001.1"/>
</dbReference>
<gene>
    <name evidence="10" type="ORF">AU255_03020</name>
</gene>
<keyword evidence="11" id="KW-1185">Reference proteome</keyword>
<dbReference type="Gene3D" id="3.30.1360.120">
    <property type="entry name" value="Probable tRNA modification gtpase trme, domain 1"/>
    <property type="match status" value="1"/>
</dbReference>
<evidence type="ECO:0000256" key="2">
    <source>
        <dbReference type="ARBA" id="ARBA00012616"/>
    </source>
</evidence>
<dbReference type="InterPro" id="IPR013977">
    <property type="entry name" value="GcvT_C"/>
</dbReference>
<evidence type="ECO:0000256" key="4">
    <source>
        <dbReference type="ARBA" id="ARBA00022679"/>
    </source>
</evidence>
<dbReference type="PIRSF" id="PIRSF006487">
    <property type="entry name" value="GcvT"/>
    <property type="match status" value="1"/>
</dbReference>
<dbReference type="EMBL" id="LPUF01000001">
    <property type="protein sequence ID" value="OQK16889.1"/>
    <property type="molecule type" value="Genomic_DNA"/>
</dbReference>
<dbReference type="NCBIfam" id="NF001567">
    <property type="entry name" value="PRK00389.1"/>
    <property type="match status" value="1"/>
</dbReference>
<proteinExistence type="inferred from homology"/>
<dbReference type="PANTHER" id="PTHR43757:SF2">
    <property type="entry name" value="AMINOMETHYLTRANSFERASE, MITOCHONDRIAL"/>
    <property type="match status" value="1"/>
</dbReference>
<sequence>MQTIEQTALYSLHAELKAKMTPFAGYAMPLHYSSGIIKEHLHTRSQAGLFDISHMGQIHLNGAQCAAELEKLVPSNLQNLPPGKQRYTVLTNKSGGIIDDLIIANLGTHLLLIVNASRKNIVLQHLQNHLPHHCQIAFQSEQALLALQGPQAVTVLTQYDTQFSTMPYMSVRQTHINSIPCTISRSGYTGEDGFEISVTNNNVLNLAQLLLSHTEVLPIGLGARDSLRLEAGLCLYGHELSVEITAIEANLSWLVAKDRTDYLGAKRVRYQFLEGAEHYRVGIATSSKSILREGTELFDLQGNKAGYISSGSFGASIQKPVAMAYVITELIAPGSQLTCKQRNKDIEVTVTQLPFVKHRYYR</sequence>
<feature type="domain" description="Aminomethyltransferase C-terminal" evidence="9">
    <location>
        <begin position="281"/>
        <end position="357"/>
    </location>
</feature>
<dbReference type="STRING" id="1420851.AU255_03020"/>
<reference evidence="10 11" key="1">
    <citation type="submission" date="2015-12" db="EMBL/GenBank/DDBJ databases">
        <authorList>
            <person name="Shamseldin A."/>
            <person name="Moawad H."/>
            <person name="Abd El-Rahim W.M."/>
            <person name="Sadowsky M.J."/>
        </authorList>
    </citation>
    <scope>NUCLEOTIDE SEQUENCE [LARGE SCALE GENOMIC DNA]</scope>
    <source>
        <strain evidence="10 11">WF1</strain>
    </source>
</reference>
<dbReference type="NCBIfam" id="TIGR00528">
    <property type="entry name" value="gcvT"/>
    <property type="match status" value="1"/>
</dbReference>
<dbReference type="Gene3D" id="3.30.70.1400">
    <property type="entry name" value="Aminomethyltransferase beta-barrel domains"/>
    <property type="match status" value="1"/>
</dbReference>
<organism evidence="10 11">
    <name type="scientific">Methyloprofundus sedimenti</name>
    <dbReference type="NCBI Taxonomy" id="1420851"/>
    <lineage>
        <taxon>Bacteria</taxon>
        <taxon>Pseudomonadati</taxon>
        <taxon>Pseudomonadota</taxon>
        <taxon>Gammaproteobacteria</taxon>
        <taxon>Methylococcales</taxon>
        <taxon>Methylococcaceae</taxon>
        <taxon>Methyloprofundus</taxon>
    </lineage>
</organism>
<evidence type="ECO:0000313" key="11">
    <source>
        <dbReference type="Proteomes" id="UP000191980"/>
    </source>
</evidence>
<dbReference type="GO" id="GO:0004047">
    <property type="term" value="F:aminomethyltransferase activity"/>
    <property type="evidence" value="ECO:0007669"/>
    <property type="project" value="UniProtKB-EC"/>
</dbReference>
<protein>
    <recommendedName>
        <fullName evidence="2">aminomethyltransferase</fullName>
        <ecNumber evidence="2">2.1.2.10</ecNumber>
    </recommendedName>
    <alternativeName>
        <fullName evidence="5">Glycine cleavage system T protein</fullName>
    </alternativeName>
</protein>
<feature type="domain" description="GCVT N-terminal" evidence="8">
    <location>
        <begin position="9"/>
        <end position="258"/>
    </location>
</feature>
<evidence type="ECO:0000256" key="1">
    <source>
        <dbReference type="ARBA" id="ARBA00008609"/>
    </source>
</evidence>
<dbReference type="GO" id="GO:0005960">
    <property type="term" value="C:glycine cleavage complex"/>
    <property type="evidence" value="ECO:0007669"/>
    <property type="project" value="InterPro"/>
</dbReference>
<dbReference type="PANTHER" id="PTHR43757">
    <property type="entry name" value="AMINOMETHYLTRANSFERASE"/>
    <property type="match status" value="1"/>
</dbReference>
<evidence type="ECO:0000256" key="3">
    <source>
        <dbReference type="ARBA" id="ARBA00022576"/>
    </source>
</evidence>
<dbReference type="GO" id="GO:0006546">
    <property type="term" value="P:glycine catabolic process"/>
    <property type="evidence" value="ECO:0007669"/>
    <property type="project" value="InterPro"/>
</dbReference>
<accession>A0A1V8M5Q9</accession>
<dbReference type="FunFam" id="3.30.70.1400:FF:000001">
    <property type="entry name" value="Aminomethyltransferase"/>
    <property type="match status" value="1"/>
</dbReference>
<dbReference type="InterPro" id="IPR006222">
    <property type="entry name" value="GCVT_N"/>
</dbReference>
<comment type="caution">
    <text evidence="10">The sequence shown here is derived from an EMBL/GenBank/DDBJ whole genome shotgun (WGS) entry which is preliminary data.</text>
</comment>
<dbReference type="OrthoDB" id="9774591at2"/>
<evidence type="ECO:0000256" key="6">
    <source>
        <dbReference type="ARBA" id="ARBA00047665"/>
    </source>
</evidence>
<dbReference type="Proteomes" id="UP000191980">
    <property type="component" value="Unassembled WGS sequence"/>
</dbReference>
<keyword evidence="3" id="KW-0032">Aminotransferase</keyword>
<dbReference type="Gene3D" id="2.40.30.110">
    <property type="entry name" value="Aminomethyltransferase beta-barrel domains"/>
    <property type="match status" value="1"/>
</dbReference>
<name>A0A1V8M5Q9_9GAMM</name>
<dbReference type="InterPro" id="IPR027266">
    <property type="entry name" value="TrmE/GcvT-like"/>
</dbReference>
<dbReference type="SUPFAM" id="SSF101790">
    <property type="entry name" value="Aminomethyltransferase beta-barrel domain"/>
    <property type="match status" value="1"/>
</dbReference>
<dbReference type="Gene3D" id="4.10.1250.10">
    <property type="entry name" value="Aminomethyltransferase fragment"/>
    <property type="match status" value="1"/>
</dbReference>
<dbReference type="Pfam" id="PF08669">
    <property type="entry name" value="GCV_T_C"/>
    <property type="match status" value="1"/>
</dbReference>
<dbReference type="SUPFAM" id="SSF103025">
    <property type="entry name" value="Folate-binding domain"/>
    <property type="match status" value="1"/>
</dbReference>
<dbReference type="Pfam" id="PF01571">
    <property type="entry name" value="GCV_T"/>
    <property type="match status" value="1"/>
</dbReference>
<dbReference type="InterPro" id="IPR006223">
    <property type="entry name" value="GcvT"/>
</dbReference>